<dbReference type="CDD" id="cd16378">
    <property type="entry name" value="CcmH_N"/>
    <property type="match status" value="1"/>
</dbReference>
<keyword evidence="4 6" id="KW-0732">Signal</keyword>
<evidence type="ECO:0000256" key="1">
    <source>
        <dbReference type="ARBA" id="ARBA00010342"/>
    </source>
</evidence>
<name>A0A1S8CPR5_9GAMM</name>
<comment type="function">
    <text evidence="6">Possible subunit of a heme lyase.</text>
</comment>
<dbReference type="STRING" id="2034155.BMI79_02930"/>
<dbReference type="RefSeq" id="WP_076940330.1">
    <property type="nucleotide sequence ID" value="NZ_MOXD01000001.1"/>
</dbReference>
<evidence type="ECO:0000256" key="4">
    <source>
        <dbReference type="ARBA" id="ARBA00022729"/>
    </source>
</evidence>
<keyword evidence="2 6" id="KW-0349">Heme</keyword>
<feature type="signal peptide" evidence="6">
    <location>
        <begin position="1"/>
        <end position="19"/>
    </location>
</feature>
<dbReference type="GO" id="GO:0017004">
    <property type="term" value="P:cytochrome complex assembly"/>
    <property type="evidence" value="ECO:0007669"/>
    <property type="project" value="UniProtKB-ARBA"/>
</dbReference>
<dbReference type="Gene3D" id="1.10.8.640">
    <property type="entry name" value="Cytochrome C biogenesis protein"/>
    <property type="match status" value="1"/>
</dbReference>
<keyword evidence="3 6" id="KW-0479">Metal-binding</keyword>
<dbReference type="Proteomes" id="UP000216021">
    <property type="component" value="Unassembled WGS sequence"/>
</dbReference>
<accession>A0A1S8CPR5</accession>
<dbReference type="InterPro" id="IPR051263">
    <property type="entry name" value="C-type_cytochrome_biogenesis"/>
</dbReference>
<keyword evidence="6" id="KW-1133">Transmembrane helix</keyword>
<reference evidence="8 9" key="1">
    <citation type="submission" date="2016-11" db="EMBL/GenBank/DDBJ databases">
        <title>Rahnella oryzae sp. nov., isolated from rice root.</title>
        <authorList>
            <person name="Zhang X.-X."/>
            <person name="Zhang J."/>
        </authorList>
    </citation>
    <scope>NUCLEOTIDE SEQUENCE [LARGE SCALE GENOMIC DNA]</scope>
    <source>
        <strain evidence="8 9">J11-6</strain>
    </source>
</reference>
<dbReference type="InterPro" id="IPR005616">
    <property type="entry name" value="CcmH/CycL/Ccl2/NrfF_N"/>
</dbReference>
<evidence type="ECO:0000259" key="7">
    <source>
        <dbReference type="Pfam" id="PF03918"/>
    </source>
</evidence>
<dbReference type="AlphaFoldDB" id="A0A1S8CPR5"/>
<evidence type="ECO:0000256" key="2">
    <source>
        <dbReference type="ARBA" id="ARBA00022617"/>
    </source>
</evidence>
<feature type="transmembrane region" description="Helical" evidence="6">
    <location>
        <begin position="104"/>
        <end position="122"/>
    </location>
</feature>
<gene>
    <name evidence="8" type="ORF">BMI79_02930</name>
</gene>
<dbReference type="FunFam" id="1.10.8.640:FF:000001">
    <property type="entry name" value="Cytochrome c-type biogenesis protein"/>
    <property type="match status" value="1"/>
</dbReference>
<protein>
    <recommendedName>
        <fullName evidence="6">Cytochrome c-type biogenesis protein</fullName>
    </recommendedName>
</protein>
<dbReference type="InterPro" id="IPR038297">
    <property type="entry name" value="CcmH/CycL/NrfF/Ccl2_sf"/>
</dbReference>
<proteinExistence type="inferred from homology"/>
<feature type="chain" id="PRO_5011829344" description="Cytochrome c-type biogenesis protein" evidence="6">
    <location>
        <begin position="20"/>
        <end position="128"/>
    </location>
</feature>
<keyword evidence="9" id="KW-1185">Reference proteome</keyword>
<comment type="caution">
    <text evidence="8">The sequence shown here is derived from an EMBL/GenBank/DDBJ whole genome shotgun (WGS) entry which is preliminary data.</text>
</comment>
<dbReference type="GO" id="GO:0046872">
    <property type="term" value="F:metal ion binding"/>
    <property type="evidence" value="ECO:0007669"/>
    <property type="project" value="UniProtKB-KW"/>
</dbReference>
<dbReference type="EMBL" id="MOXD01000001">
    <property type="protein sequence ID" value="OMQ27295.1"/>
    <property type="molecule type" value="Genomic_DNA"/>
</dbReference>
<keyword evidence="6" id="KW-0812">Transmembrane</keyword>
<dbReference type="GO" id="GO:0005886">
    <property type="term" value="C:plasma membrane"/>
    <property type="evidence" value="ECO:0007669"/>
    <property type="project" value="TreeGrafter"/>
</dbReference>
<dbReference type="PANTHER" id="PTHR47870">
    <property type="entry name" value="CYTOCHROME C-TYPE BIOGENESIS PROTEIN CCMH"/>
    <property type="match status" value="1"/>
</dbReference>
<evidence type="ECO:0000313" key="9">
    <source>
        <dbReference type="Proteomes" id="UP000216021"/>
    </source>
</evidence>
<evidence type="ECO:0000256" key="6">
    <source>
        <dbReference type="RuleBase" id="RU364112"/>
    </source>
</evidence>
<evidence type="ECO:0000313" key="8">
    <source>
        <dbReference type="EMBL" id="OMQ27295.1"/>
    </source>
</evidence>
<keyword evidence="5 6" id="KW-0408">Iron</keyword>
<evidence type="ECO:0000256" key="3">
    <source>
        <dbReference type="ARBA" id="ARBA00022723"/>
    </source>
</evidence>
<organism evidence="8 9">
    <name type="scientific">Serratia oryzae</name>
    <dbReference type="NCBI Taxonomy" id="2034155"/>
    <lineage>
        <taxon>Bacteria</taxon>
        <taxon>Pseudomonadati</taxon>
        <taxon>Pseudomonadota</taxon>
        <taxon>Gammaproteobacteria</taxon>
        <taxon>Enterobacterales</taxon>
        <taxon>Yersiniaceae</taxon>
        <taxon>Serratia</taxon>
    </lineage>
</organism>
<comment type="similarity">
    <text evidence="1 6">Belongs to the CcmH/CycL/Ccl2/NrfF family.</text>
</comment>
<sequence length="128" mass="14342">MRRLAILLLWCGLAWPLRAQVVDTWAFSSPMVQEQALAVAAKIRCPQCQNQNLLESNAPAAVAMRHEVFAMTEQGKTESEIMSFMTARYGNFVRYQPALEASTLVLWGLPPLLLALIGIVLWRGRSKL</sequence>
<evidence type="ECO:0000256" key="5">
    <source>
        <dbReference type="ARBA" id="ARBA00023004"/>
    </source>
</evidence>
<dbReference type="PANTHER" id="PTHR47870:SF2">
    <property type="entry name" value="FORMATE-DEPENDENT NITRITE REDUCTASE COMPLEX SUBUNIT NRFF"/>
    <property type="match status" value="1"/>
</dbReference>
<dbReference type="Pfam" id="PF03918">
    <property type="entry name" value="CcmH"/>
    <property type="match status" value="1"/>
</dbReference>
<feature type="domain" description="CcmH/CycL/Ccl2/NrfF N-terminal" evidence="7">
    <location>
        <begin position="10"/>
        <end position="123"/>
    </location>
</feature>
<keyword evidence="6" id="KW-0472">Membrane</keyword>